<comment type="caution">
    <text evidence="4">The sequence shown here is derived from an EMBL/GenBank/DDBJ whole genome shotgun (WGS) entry which is preliminary data.</text>
</comment>
<keyword evidence="5" id="KW-1185">Reference proteome</keyword>
<evidence type="ECO:0000256" key="1">
    <source>
        <dbReference type="ARBA" id="ARBA00022448"/>
    </source>
</evidence>
<dbReference type="InterPro" id="IPR031155">
    <property type="entry name" value="DUR"/>
</dbReference>
<keyword evidence="1" id="KW-0813">Transport</keyword>
<feature type="transmembrane region" description="Helical" evidence="3">
    <location>
        <begin position="17"/>
        <end position="35"/>
    </location>
</feature>
<feature type="compositionally biased region" description="Basic and acidic residues" evidence="2">
    <location>
        <begin position="214"/>
        <end position="238"/>
    </location>
</feature>
<accession>A0AAW1PUL3</accession>
<gene>
    <name evidence="4" type="ORF">WJX73_001283</name>
</gene>
<protein>
    <submittedName>
        <fullName evidence="4">Uncharacterized protein</fullName>
    </submittedName>
</protein>
<feature type="transmembrane region" description="Helical" evidence="3">
    <location>
        <begin position="139"/>
        <end position="160"/>
    </location>
</feature>
<reference evidence="4 5" key="1">
    <citation type="journal article" date="2024" name="Nat. Commun.">
        <title>Phylogenomics reveals the evolutionary origins of lichenization in chlorophyte algae.</title>
        <authorList>
            <person name="Puginier C."/>
            <person name="Libourel C."/>
            <person name="Otte J."/>
            <person name="Skaloud P."/>
            <person name="Haon M."/>
            <person name="Grisel S."/>
            <person name="Petersen M."/>
            <person name="Berrin J.G."/>
            <person name="Delaux P.M."/>
            <person name="Dal Grande F."/>
            <person name="Keller J."/>
        </authorList>
    </citation>
    <scope>NUCLEOTIDE SEQUENCE [LARGE SCALE GENOMIC DNA]</scope>
    <source>
        <strain evidence="4 5">SAG 2036</strain>
    </source>
</reference>
<evidence type="ECO:0000313" key="5">
    <source>
        <dbReference type="Proteomes" id="UP001465755"/>
    </source>
</evidence>
<dbReference type="GO" id="GO:0015204">
    <property type="term" value="F:urea transmembrane transporter activity"/>
    <property type="evidence" value="ECO:0007669"/>
    <property type="project" value="InterPro"/>
</dbReference>
<keyword evidence="3" id="KW-0812">Transmembrane</keyword>
<dbReference type="GO" id="GO:0005886">
    <property type="term" value="C:plasma membrane"/>
    <property type="evidence" value="ECO:0007669"/>
    <property type="project" value="TreeGrafter"/>
</dbReference>
<feature type="transmembrane region" description="Helical" evidence="3">
    <location>
        <begin position="47"/>
        <end position="69"/>
    </location>
</feature>
<dbReference type="Proteomes" id="UP001465755">
    <property type="component" value="Unassembled WGS sequence"/>
</dbReference>
<dbReference type="AlphaFoldDB" id="A0AAW1PUL3"/>
<feature type="region of interest" description="Disordered" evidence="2">
    <location>
        <begin position="214"/>
        <end position="245"/>
    </location>
</feature>
<feature type="transmembrane region" description="Helical" evidence="3">
    <location>
        <begin position="166"/>
        <end position="184"/>
    </location>
</feature>
<keyword evidence="3" id="KW-0472">Membrane</keyword>
<organism evidence="4 5">
    <name type="scientific">Symbiochloris irregularis</name>
    <dbReference type="NCBI Taxonomy" id="706552"/>
    <lineage>
        <taxon>Eukaryota</taxon>
        <taxon>Viridiplantae</taxon>
        <taxon>Chlorophyta</taxon>
        <taxon>core chlorophytes</taxon>
        <taxon>Trebouxiophyceae</taxon>
        <taxon>Trebouxiales</taxon>
        <taxon>Trebouxiaceae</taxon>
        <taxon>Symbiochloris</taxon>
    </lineage>
</organism>
<sequence>MGVISVIFYKASIDLNFLYFAMATLTCSGVPPLVASVTWSKTPGWGACTGACFSLLSSAFLVIVFSLIWPQNYDWKDMKHQSFDDIQKQRLEIESEETPAALDHAQKQIWWWSGVLCFVLVIAWPLLALPAGVFSKGYFTFWVALSLMWSLIALVAAAALPLLESGPVIASTFGLFLPCLRPFFERLAKKAERISVASADPVKAPVSISEEWRQSKDISKGEVIPHDSAEDITTDHNKNVAAYKA</sequence>
<evidence type="ECO:0000256" key="3">
    <source>
        <dbReference type="SAM" id="Phobius"/>
    </source>
</evidence>
<dbReference type="EMBL" id="JALJOQ010000008">
    <property type="protein sequence ID" value="KAK9812167.1"/>
    <property type="molecule type" value="Genomic_DNA"/>
</dbReference>
<dbReference type="PANTHER" id="PTHR46154:SF4">
    <property type="entry name" value="UREA ACTIVE TRANSPORTER"/>
    <property type="match status" value="1"/>
</dbReference>
<evidence type="ECO:0000256" key="2">
    <source>
        <dbReference type="SAM" id="MobiDB-lite"/>
    </source>
</evidence>
<proteinExistence type="predicted"/>
<keyword evidence="3" id="KW-1133">Transmembrane helix</keyword>
<feature type="transmembrane region" description="Helical" evidence="3">
    <location>
        <begin position="109"/>
        <end position="127"/>
    </location>
</feature>
<evidence type="ECO:0000313" key="4">
    <source>
        <dbReference type="EMBL" id="KAK9812167.1"/>
    </source>
</evidence>
<dbReference type="PANTHER" id="PTHR46154">
    <property type="match status" value="1"/>
</dbReference>
<name>A0AAW1PUL3_9CHLO</name>